<dbReference type="Pfam" id="PF07730">
    <property type="entry name" value="HisKA_3"/>
    <property type="match status" value="1"/>
</dbReference>
<dbReference type="Proteomes" id="UP000268059">
    <property type="component" value="Chromosome"/>
</dbReference>
<keyword evidence="6 12" id="KW-0418">Kinase</keyword>
<dbReference type="PANTHER" id="PTHR24421:SF10">
    <property type="entry name" value="NITRATE_NITRITE SENSOR PROTEIN NARQ"/>
    <property type="match status" value="1"/>
</dbReference>
<evidence type="ECO:0000256" key="9">
    <source>
        <dbReference type="SAM" id="Phobius"/>
    </source>
</evidence>
<dbReference type="InParanoid" id="A0A3G9JS06"/>
<feature type="domain" description="Histidine kinase/HSP90-like ATPase" evidence="10">
    <location>
        <begin position="341"/>
        <end position="387"/>
    </location>
</feature>
<keyword evidence="13" id="KW-1185">Reference proteome</keyword>
<evidence type="ECO:0000256" key="1">
    <source>
        <dbReference type="ARBA" id="ARBA00000085"/>
    </source>
</evidence>
<feature type="domain" description="Signal transduction histidine kinase subgroup 3 dimerisation and phosphoacceptor" evidence="11">
    <location>
        <begin position="235"/>
        <end position="302"/>
    </location>
</feature>
<dbReference type="AlphaFoldDB" id="A0A3G9JS06"/>
<dbReference type="EC" id="2.7.13.3" evidence="2"/>
<keyword evidence="4" id="KW-0808">Transferase</keyword>
<evidence type="ECO:0000256" key="2">
    <source>
        <dbReference type="ARBA" id="ARBA00012438"/>
    </source>
</evidence>
<evidence type="ECO:0000256" key="8">
    <source>
        <dbReference type="ARBA" id="ARBA00023012"/>
    </source>
</evidence>
<keyword evidence="7" id="KW-0067">ATP-binding</keyword>
<dbReference type="OrthoDB" id="9760839at2"/>
<evidence type="ECO:0000256" key="6">
    <source>
        <dbReference type="ARBA" id="ARBA00022777"/>
    </source>
</evidence>
<evidence type="ECO:0000313" key="13">
    <source>
        <dbReference type="Proteomes" id="UP000268059"/>
    </source>
</evidence>
<feature type="transmembrane region" description="Helical" evidence="9">
    <location>
        <begin position="12"/>
        <end position="37"/>
    </location>
</feature>
<sequence>MVKGKHLKQTRILLILINFIAVLYNASLYLFATHYIVLHHRSHALLERLDVIPGNPVQLYVMAVAAASILCLAILAREYIPQFTEMGDSFIVVELLLMIAILVILHDSYNGVILLVFMDIIYHAQDNKHWLLLMIAGFASLLFSNYGVLSQVIDFPSLDIYLAFYPHRSATMLSFFRYFFESFNIVLFIVFLITYLMDSLEEKQHLQQEMQMVNQVNSELKNYVALSEKIAEDRERKRIAREIHDTLGHALTGIAAGVDACIVLIDVSPERAKTQLIAVSKVVREGIGDVRRSLNKLRPGALENKSLKAGLTQMIKEYEELSKVKIDLYYEWNHVDLDNTKEDVLFRVIQESITNSVRHGHARHIEINMFVEKDHYTIIIQDDGMGCEHIVYGYGLTQMKERLAIIGAKVEFMNINGFRTLVEIPKLKGEDEDDESHDCR</sequence>
<dbReference type="EMBL" id="AP019309">
    <property type="protein sequence ID" value="BBH25879.1"/>
    <property type="molecule type" value="Genomic_DNA"/>
</dbReference>
<dbReference type="RefSeq" id="WP_125118786.1">
    <property type="nucleotide sequence ID" value="NZ_AP019309.1"/>
</dbReference>
<feature type="transmembrane region" description="Helical" evidence="9">
    <location>
        <begin position="57"/>
        <end position="77"/>
    </location>
</feature>
<dbReference type="Gene3D" id="3.30.565.10">
    <property type="entry name" value="Histidine kinase-like ATPase, C-terminal domain"/>
    <property type="match status" value="1"/>
</dbReference>
<dbReference type="InterPro" id="IPR036890">
    <property type="entry name" value="HATPase_C_sf"/>
</dbReference>
<dbReference type="InterPro" id="IPR003594">
    <property type="entry name" value="HATPase_dom"/>
</dbReference>
<proteinExistence type="predicted"/>
<dbReference type="GO" id="GO:0046983">
    <property type="term" value="F:protein dimerization activity"/>
    <property type="evidence" value="ECO:0007669"/>
    <property type="project" value="InterPro"/>
</dbReference>
<keyword evidence="9" id="KW-0472">Membrane</keyword>
<gene>
    <name evidence="12" type="ORF">SG0102_08130</name>
</gene>
<feature type="transmembrane region" description="Helical" evidence="9">
    <location>
        <begin position="89"/>
        <end position="109"/>
    </location>
</feature>
<keyword evidence="8" id="KW-0902">Two-component regulatory system</keyword>
<evidence type="ECO:0000256" key="5">
    <source>
        <dbReference type="ARBA" id="ARBA00022741"/>
    </source>
</evidence>
<evidence type="ECO:0000259" key="11">
    <source>
        <dbReference type="Pfam" id="PF07730"/>
    </source>
</evidence>
<keyword evidence="9" id="KW-1133">Transmembrane helix</keyword>
<accession>A0A3G9JS06</accession>
<evidence type="ECO:0000313" key="12">
    <source>
        <dbReference type="EMBL" id="BBH25879.1"/>
    </source>
</evidence>
<keyword evidence="3" id="KW-0597">Phosphoprotein</keyword>
<name>A0A3G9JS06_9FIRM</name>
<evidence type="ECO:0000256" key="7">
    <source>
        <dbReference type="ARBA" id="ARBA00022840"/>
    </source>
</evidence>
<dbReference type="InterPro" id="IPR011712">
    <property type="entry name" value="Sig_transdc_His_kin_sub3_dim/P"/>
</dbReference>
<evidence type="ECO:0000256" key="4">
    <source>
        <dbReference type="ARBA" id="ARBA00022679"/>
    </source>
</evidence>
<comment type="catalytic activity">
    <reaction evidence="1">
        <text>ATP + protein L-histidine = ADP + protein N-phospho-L-histidine.</text>
        <dbReference type="EC" id="2.7.13.3"/>
    </reaction>
</comment>
<dbReference type="Gene3D" id="1.20.5.1930">
    <property type="match status" value="1"/>
</dbReference>
<feature type="transmembrane region" description="Helical" evidence="9">
    <location>
        <begin position="178"/>
        <end position="197"/>
    </location>
</feature>
<reference evidence="12 13" key="1">
    <citation type="submission" date="2018-11" db="EMBL/GenBank/DDBJ databases">
        <title>Novel Erysipelotrichaceae bacterium isolated from small intestine of a swine.</title>
        <authorList>
            <person name="Kim J.S."/>
            <person name="Choe H."/>
            <person name="Lee Y.R."/>
            <person name="Kim K.M."/>
            <person name="Park D.S."/>
        </authorList>
    </citation>
    <scope>NUCLEOTIDE SEQUENCE [LARGE SCALE GENOMIC DNA]</scope>
    <source>
        <strain evidence="12 13">SG0102</strain>
    </source>
</reference>
<dbReference type="PANTHER" id="PTHR24421">
    <property type="entry name" value="NITRATE/NITRITE SENSOR PROTEIN NARX-RELATED"/>
    <property type="match status" value="1"/>
</dbReference>
<organism evidence="12 13">
    <name type="scientific">Intestinibaculum porci</name>
    <dbReference type="NCBI Taxonomy" id="2487118"/>
    <lineage>
        <taxon>Bacteria</taxon>
        <taxon>Bacillati</taxon>
        <taxon>Bacillota</taxon>
        <taxon>Erysipelotrichia</taxon>
        <taxon>Erysipelotrichales</taxon>
        <taxon>Erysipelotrichaceae</taxon>
        <taxon>Intestinibaculum</taxon>
    </lineage>
</organism>
<dbReference type="GO" id="GO:0016020">
    <property type="term" value="C:membrane"/>
    <property type="evidence" value="ECO:0007669"/>
    <property type="project" value="InterPro"/>
</dbReference>
<dbReference type="GO" id="GO:0005524">
    <property type="term" value="F:ATP binding"/>
    <property type="evidence" value="ECO:0007669"/>
    <property type="project" value="UniProtKB-KW"/>
</dbReference>
<keyword evidence="5" id="KW-0547">Nucleotide-binding</keyword>
<dbReference type="SUPFAM" id="SSF55874">
    <property type="entry name" value="ATPase domain of HSP90 chaperone/DNA topoisomerase II/histidine kinase"/>
    <property type="match status" value="1"/>
</dbReference>
<evidence type="ECO:0000256" key="3">
    <source>
        <dbReference type="ARBA" id="ARBA00022553"/>
    </source>
</evidence>
<dbReference type="GO" id="GO:0000155">
    <property type="term" value="F:phosphorelay sensor kinase activity"/>
    <property type="evidence" value="ECO:0007669"/>
    <property type="project" value="InterPro"/>
</dbReference>
<feature type="transmembrane region" description="Helical" evidence="9">
    <location>
        <begin position="129"/>
        <end position="149"/>
    </location>
</feature>
<dbReference type="KEGG" id="ebm:SG0102_08130"/>
<protein>
    <recommendedName>
        <fullName evidence="2">histidine kinase</fullName>
        <ecNumber evidence="2">2.7.13.3</ecNumber>
    </recommendedName>
</protein>
<evidence type="ECO:0000259" key="10">
    <source>
        <dbReference type="Pfam" id="PF02518"/>
    </source>
</evidence>
<dbReference type="Pfam" id="PF02518">
    <property type="entry name" value="HATPase_c"/>
    <property type="match status" value="1"/>
</dbReference>
<keyword evidence="9" id="KW-0812">Transmembrane</keyword>
<dbReference type="CDD" id="cd16917">
    <property type="entry name" value="HATPase_UhpB-NarQ-NarX-like"/>
    <property type="match status" value="1"/>
</dbReference>
<dbReference type="FunCoup" id="A0A3G9JS06">
    <property type="interactions" value="33"/>
</dbReference>
<dbReference type="InterPro" id="IPR050482">
    <property type="entry name" value="Sensor_HK_TwoCompSys"/>
</dbReference>